<reference evidence="1 2" key="1">
    <citation type="submission" date="2019-03" db="EMBL/GenBank/DDBJ databases">
        <title>First draft genome of Liparis tanakae, snailfish: a comprehensive survey of snailfish specific genes.</title>
        <authorList>
            <person name="Kim W."/>
            <person name="Song I."/>
            <person name="Jeong J.-H."/>
            <person name="Kim D."/>
            <person name="Kim S."/>
            <person name="Ryu S."/>
            <person name="Song J.Y."/>
            <person name="Lee S.K."/>
        </authorList>
    </citation>
    <scope>NUCLEOTIDE SEQUENCE [LARGE SCALE GENOMIC DNA]</scope>
    <source>
        <tissue evidence="1">Muscle</tissue>
    </source>
</reference>
<accession>A0A4Z2F372</accession>
<organism evidence="1 2">
    <name type="scientific">Liparis tanakae</name>
    <name type="common">Tanaka's snailfish</name>
    <dbReference type="NCBI Taxonomy" id="230148"/>
    <lineage>
        <taxon>Eukaryota</taxon>
        <taxon>Metazoa</taxon>
        <taxon>Chordata</taxon>
        <taxon>Craniata</taxon>
        <taxon>Vertebrata</taxon>
        <taxon>Euteleostomi</taxon>
        <taxon>Actinopterygii</taxon>
        <taxon>Neopterygii</taxon>
        <taxon>Teleostei</taxon>
        <taxon>Neoteleostei</taxon>
        <taxon>Acanthomorphata</taxon>
        <taxon>Eupercaria</taxon>
        <taxon>Perciformes</taxon>
        <taxon>Cottioidei</taxon>
        <taxon>Cottales</taxon>
        <taxon>Liparidae</taxon>
        <taxon>Liparis</taxon>
    </lineage>
</organism>
<dbReference type="AlphaFoldDB" id="A0A4Z2F372"/>
<gene>
    <name evidence="1" type="ORF">EYF80_054616</name>
</gene>
<sequence>MPRWVSGLCGTAPSYMPSRPAPTMHLADASVSVVHQLPPEVTRLCLRQFAACYLPATTIFSSLPFRARSLLCGRVVSAIKPEALHIVLEMEPDQ</sequence>
<dbReference type="Proteomes" id="UP000314294">
    <property type="component" value="Unassembled WGS sequence"/>
</dbReference>
<protein>
    <submittedName>
        <fullName evidence="1">Uncharacterized protein</fullName>
    </submittedName>
</protein>
<dbReference type="EMBL" id="SRLO01001808">
    <property type="protein sequence ID" value="TNN35221.1"/>
    <property type="molecule type" value="Genomic_DNA"/>
</dbReference>
<proteinExistence type="predicted"/>
<evidence type="ECO:0000313" key="2">
    <source>
        <dbReference type="Proteomes" id="UP000314294"/>
    </source>
</evidence>
<comment type="caution">
    <text evidence="1">The sequence shown here is derived from an EMBL/GenBank/DDBJ whole genome shotgun (WGS) entry which is preliminary data.</text>
</comment>
<evidence type="ECO:0000313" key="1">
    <source>
        <dbReference type="EMBL" id="TNN35221.1"/>
    </source>
</evidence>
<name>A0A4Z2F372_9TELE</name>
<keyword evidence="2" id="KW-1185">Reference proteome</keyword>